<sequence>MLPWIPVMLQGVLLKGGFEGCRSADVESTVCGLFLTGPSGITVKWNYLRLCRFVVDGLVLSKCCPLAILTAAKIPRKRIAKMEGRLGTRIIHISTNQTPFDQTETHLPDTEFYNVSKPFGTPLPPWNEIKDLDDNDLRNVLEKKRKKKEAQTRIKDYVDDLVVKSKAREGYWETLMKVFECCRKCNLKMNPKKCPFGVSGGKFLRFMVHQRGKDVNPTKTQKIATTDPPTTVKELKGFLRRLSYIRRFIPGLAALFLWCFFVNRCHRSTFYLVTVVDGENLTKALMKAFKSLFVGFKVGPA</sequence>
<proteinExistence type="predicted"/>
<protein>
    <submittedName>
        <fullName evidence="2">Retrovirus-related Pol polyprotein from transposon opus</fullName>
    </submittedName>
</protein>
<evidence type="ECO:0000256" key="1">
    <source>
        <dbReference type="SAM" id="Phobius"/>
    </source>
</evidence>
<evidence type="ECO:0000313" key="3">
    <source>
        <dbReference type="Proteomes" id="UP000030645"/>
    </source>
</evidence>
<dbReference type="InterPro" id="IPR043128">
    <property type="entry name" value="Rev_trsase/Diguanyl_cyclase"/>
</dbReference>
<reference evidence="3" key="1">
    <citation type="submission" date="2013-01" db="EMBL/GenBank/DDBJ databases">
        <title>Draft Genome Sequence of a Mulberry Tree, Morus notabilis C.K. Schneid.</title>
        <authorList>
            <person name="He N."/>
            <person name="Zhao S."/>
        </authorList>
    </citation>
    <scope>NUCLEOTIDE SEQUENCE</scope>
</reference>
<dbReference type="EMBL" id="KE343593">
    <property type="protein sequence ID" value="EXB36771.1"/>
    <property type="molecule type" value="Genomic_DNA"/>
</dbReference>
<dbReference type="Proteomes" id="UP000030645">
    <property type="component" value="Unassembled WGS sequence"/>
</dbReference>
<dbReference type="InterPro" id="IPR043502">
    <property type="entry name" value="DNA/RNA_pol_sf"/>
</dbReference>
<name>W9QQX8_9ROSA</name>
<dbReference type="STRING" id="981085.W9QQX8"/>
<accession>W9QQX8</accession>
<dbReference type="Gene3D" id="3.30.70.270">
    <property type="match status" value="2"/>
</dbReference>
<dbReference type="eggNOG" id="KOG0017">
    <property type="taxonomic scope" value="Eukaryota"/>
</dbReference>
<gene>
    <name evidence="2" type="ORF">L484_004017</name>
</gene>
<keyword evidence="1" id="KW-0472">Membrane</keyword>
<dbReference type="AlphaFoldDB" id="W9QQX8"/>
<dbReference type="PANTHER" id="PTHR33064">
    <property type="entry name" value="POL PROTEIN"/>
    <property type="match status" value="1"/>
</dbReference>
<keyword evidence="3" id="KW-1185">Reference proteome</keyword>
<dbReference type="PANTHER" id="PTHR33064:SF37">
    <property type="entry name" value="RIBONUCLEASE H"/>
    <property type="match status" value="1"/>
</dbReference>
<keyword evidence="1" id="KW-1133">Transmembrane helix</keyword>
<evidence type="ECO:0000313" key="2">
    <source>
        <dbReference type="EMBL" id="EXB36771.1"/>
    </source>
</evidence>
<organism evidence="2 3">
    <name type="scientific">Morus notabilis</name>
    <dbReference type="NCBI Taxonomy" id="981085"/>
    <lineage>
        <taxon>Eukaryota</taxon>
        <taxon>Viridiplantae</taxon>
        <taxon>Streptophyta</taxon>
        <taxon>Embryophyta</taxon>
        <taxon>Tracheophyta</taxon>
        <taxon>Spermatophyta</taxon>
        <taxon>Magnoliopsida</taxon>
        <taxon>eudicotyledons</taxon>
        <taxon>Gunneridae</taxon>
        <taxon>Pentapetalae</taxon>
        <taxon>rosids</taxon>
        <taxon>fabids</taxon>
        <taxon>Rosales</taxon>
        <taxon>Moraceae</taxon>
        <taxon>Moreae</taxon>
        <taxon>Morus</taxon>
    </lineage>
</organism>
<dbReference type="SUPFAM" id="SSF56672">
    <property type="entry name" value="DNA/RNA polymerases"/>
    <property type="match status" value="1"/>
</dbReference>
<keyword evidence="1" id="KW-0812">Transmembrane</keyword>
<feature type="transmembrane region" description="Helical" evidence="1">
    <location>
        <begin position="244"/>
        <end position="263"/>
    </location>
</feature>
<dbReference type="InterPro" id="IPR051320">
    <property type="entry name" value="Viral_Replic_Matur_Polypro"/>
</dbReference>